<reference evidence="1 2" key="1">
    <citation type="submission" date="2023-09" db="EMBL/GenBank/DDBJ databases">
        <title>Pangenome analysis of Batrachochytrium dendrobatidis and related Chytrids.</title>
        <authorList>
            <person name="Yacoub M.N."/>
            <person name="Stajich J.E."/>
            <person name="James T.Y."/>
        </authorList>
    </citation>
    <scope>NUCLEOTIDE SEQUENCE [LARGE SCALE GENOMIC DNA]</scope>
    <source>
        <strain evidence="1 2">JEL0888</strain>
    </source>
</reference>
<evidence type="ECO:0000313" key="2">
    <source>
        <dbReference type="Proteomes" id="UP001527925"/>
    </source>
</evidence>
<dbReference type="GO" id="GO:0016787">
    <property type="term" value="F:hydrolase activity"/>
    <property type="evidence" value="ECO:0007669"/>
    <property type="project" value="UniProtKB-KW"/>
</dbReference>
<organism evidence="1 2">
    <name type="scientific">Polyrhizophydium stewartii</name>
    <dbReference type="NCBI Taxonomy" id="2732419"/>
    <lineage>
        <taxon>Eukaryota</taxon>
        <taxon>Fungi</taxon>
        <taxon>Fungi incertae sedis</taxon>
        <taxon>Chytridiomycota</taxon>
        <taxon>Chytridiomycota incertae sedis</taxon>
        <taxon>Chytridiomycetes</taxon>
        <taxon>Rhizophydiales</taxon>
        <taxon>Rhizophydiales incertae sedis</taxon>
        <taxon>Polyrhizophydium</taxon>
    </lineage>
</organism>
<name>A0ABR4MX08_9FUNG</name>
<protein>
    <submittedName>
        <fullName evidence="1">LRR receptor-like serine/threonine-protein kinase RGI2</fullName>
        <ecNumber evidence="1">3.4.25.1</ecNumber>
    </submittedName>
</protein>
<dbReference type="InterPro" id="IPR016833">
    <property type="entry name" value="Put_Na-Bile_cotransptr"/>
</dbReference>
<dbReference type="Proteomes" id="UP001527925">
    <property type="component" value="Unassembled WGS sequence"/>
</dbReference>
<gene>
    <name evidence="1" type="primary">RCH1_2</name>
    <name evidence="1" type="ORF">HK105_208730</name>
</gene>
<dbReference type="Pfam" id="PF13593">
    <property type="entry name" value="SBF_like"/>
    <property type="match status" value="1"/>
</dbReference>
<comment type="caution">
    <text evidence="1">The sequence shown here is derived from an EMBL/GenBank/DDBJ whole genome shotgun (WGS) entry which is preliminary data.</text>
</comment>
<sequence length="78" mass="8642">MMRHGLTERSAGSCRTRLSGLTLGIPMVDVLFGDRPDFAVVVLPLLMYHPTQILLDSMLTGALRAWVLADRRSSTKTK</sequence>
<accession>A0ABR4MX08</accession>
<dbReference type="EMBL" id="JADGIZ020000087">
    <property type="protein sequence ID" value="KAL2911797.1"/>
    <property type="molecule type" value="Genomic_DNA"/>
</dbReference>
<proteinExistence type="predicted"/>
<keyword evidence="1" id="KW-0378">Hydrolase</keyword>
<dbReference type="EC" id="3.4.25.1" evidence="1"/>
<keyword evidence="2" id="KW-1185">Reference proteome</keyword>
<evidence type="ECO:0000313" key="1">
    <source>
        <dbReference type="EMBL" id="KAL2911797.1"/>
    </source>
</evidence>